<evidence type="ECO:0000313" key="2">
    <source>
        <dbReference type="Proteomes" id="UP000214715"/>
    </source>
</evidence>
<dbReference type="Proteomes" id="UP000214715">
    <property type="component" value="Genome"/>
</dbReference>
<proteinExistence type="predicted"/>
<name>A0A024FRZ4_9CAUD</name>
<protein>
    <submittedName>
        <fullName evidence="1">Uncharacterized protein</fullName>
    </submittedName>
</protein>
<feature type="non-terminal residue" evidence="1">
    <location>
        <position position="1"/>
    </location>
</feature>
<keyword evidence="2" id="KW-1185">Reference proteome</keyword>
<evidence type="ECO:0000313" key="1">
    <source>
        <dbReference type="EMBL" id="BAO79544.1"/>
    </source>
</evidence>
<organism evidence="1 2">
    <name type="scientific">Bacillus phage SPG24</name>
    <dbReference type="NCBI Taxonomy" id="1497851"/>
    <lineage>
        <taxon>Viruses</taxon>
        <taxon>Duplodnaviria</taxon>
        <taxon>Heunggongvirae</taxon>
        <taxon>Uroviricota</taxon>
        <taxon>Caudoviricetes</taxon>
        <taxon>Herelleviridae</taxon>
        <taxon>Bastillevirinae</taxon>
        <taxon>Nitunavirus</taxon>
        <taxon>Nitunavirus SPG24</taxon>
    </lineage>
</organism>
<dbReference type="EMBL" id="AB930182">
    <property type="protein sequence ID" value="BAO79544.1"/>
    <property type="molecule type" value="Genomic_DNA"/>
</dbReference>
<sequence length="45" mass="5026">CSSQRTTKGTLYTGILEALTQTLLLSLSTHLVRQKSILRTTQYSI</sequence>
<reference evidence="1 2" key="1">
    <citation type="submission" date="2014-04" db="EMBL/GenBank/DDBJ databases">
        <title>Whole genome of SPG24 was analyzed in behalf of its correct identification and originality.</title>
        <authorList>
            <person name="Lee O.H."/>
        </authorList>
    </citation>
    <scope>NUCLEOTIDE SEQUENCE [LARGE SCALE GENOMIC DNA]</scope>
    <source>
        <strain evidence="1 2">SPG24</strain>
    </source>
</reference>
<accession>A0A024FRZ4</accession>